<accession>A0A1M5MND8</accession>
<dbReference type="AlphaFoldDB" id="A0A1M5MND8"/>
<evidence type="ECO:0000313" key="2">
    <source>
        <dbReference type="Proteomes" id="UP000184485"/>
    </source>
</evidence>
<dbReference type="STRING" id="1122133.SAMN02745157_4830"/>
<keyword evidence="2" id="KW-1185">Reference proteome</keyword>
<dbReference type="RefSeq" id="WP_073058168.1">
    <property type="nucleotide sequence ID" value="NZ_FQUP01000007.1"/>
</dbReference>
<protein>
    <submittedName>
        <fullName evidence="1">Uncharacterized protein</fullName>
    </submittedName>
</protein>
<organism evidence="1 2">
    <name type="scientific">Kaistia soli DSM 19436</name>
    <dbReference type="NCBI Taxonomy" id="1122133"/>
    <lineage>
        <taxon>Bacteria</taxon>
        <taxon>Pseudomonadati</taxon>
        <taxon>Pseudomonadota</taxon>
        <taxon>Alphaproteobacteria</taxon>
        <taxon>Hyphomicrobiales</taxon>
        <taxon>Kaistiaceae</taxon>
        <taxon>Kaistia</taxon>
    </lineage>
</organism>
<reference evidence="1 2" key="1">
    <citation type="submission" date="2016-11" db="EMBL/GenBank/DDBJ databases">
        <authorList>
            <person name="Jaros S."/>
            <person name="Januszkiewicz K."/>
            <person name="Wedrychowicz H."/>
        </authorList>
    </citation>
    <scope>NUCLEOTIDE SEQUENCE [LARGE SCALE GENOMIC DNA]</scope>
    <source>
        <strain evidence="1 2">DSM 19436</strain>
    </source>
</reference>
<gene>
    <name evidence="1" type="ORF">SAMN02745157_4830</name>
</gene>
<dbReference type="EMBL" id="FQUP01000007">
    <property type="protein sequence ID" value="SHG78697.1"/>
    <property type="molecule type" value="Genomic_DNA"/>
</dbReference>
<proteinExistence type="predicted"/>
<dbReference type="Proteomes" id="UP000184485">
    <property type="component" value="Unassembled WGS sequence"/>
</dbReference>
<name>A0A1M5MND8_9HYPH</name>
<sequence length="71" mass="7708">MANSIPHYRAYLEAHATAEALLMAHASSDQGSVAFHDKSAERHFRQLAAELGFRVEKLPAVTGETATREAA</sequence>
<evidence type="ECO:0000313" key="1">
    <source>
        <dbReference type="EMBL" id="SHG78697.1"/>
    </source>
</evidence>